<evidence type="ECO:0000256" key="1">
    <source>
        <dbReference type="ARBA" id="ARBA00001947"/>
    </source>
</evidence>
<keyword evidence="8" id="KW-1185">Reference proteome</keyword>
<gene>
    <name evidence="7" type="ORF">OEZ85_009454</name>
</gene>
<evidence type="ECO:0000313" key="7">
    <source>
        <dbReference type="EMBL" id="WIA17965.1"/>
    </source>
</evidence>
<organism evidence="7 8">
    <name type="scientific">Tetradesmus obliquus</name>
    <name type="common">Green alga</name>
    <name type="synonym">Acutodesmus obliquus</name>
    <dbReference type="NCBI Taxonomy" id="3088"/>
    <lineage>
        <taxon>Eukaryota</taxon>
        <taxon>Viridiplantae</taxon>
        <taxon>Chlorophyta</taxon>
        <taxon>core chlorophytes</taxon>
        <taxon>Chlorophyceae</taxon>
        <taxon>CS clade</taxon>
        <taxon>Sphaeropleales</taxon>
        <taxon>Scenedesmaceae</taxon>
        <taxon>Tetradesmus</taxon>
    </lineage>
</organism>
<evidence type="ECO:0000313" key="8">
    <source>
        <dbReference type="Proteomes" id="UP001244341"/>
    </source>
</evidence>
<dbReference type="SUPFAM" id="SSF56059">
    <property type="entry name" value="Glutathione synthetase ATP-binding domain-like"/>
    <property type="match status" value="2"/>
</dbReference>
<reference evidence="7 8" key="1">
    <citation type="submission" date="2023-05" db="EMBL/GenBank/DDBJ databases">
        <title>A 100% complete, gapless, phased diploid assembly of the Scenedesmus obliquus UTEX 3031 genome.</title>
        <authorList>
            <person name="Biondi T.C."/>
            <person name="Hanschen E.R."/>
            <person name="Kwon T."/>
            <person name="Eng W."/>
            <person name="Kruse C.P.S."/>
            <person name="Koehler S.I."/>
            <person name="Kunde Y."/>
            <person name="Gleasner C.D."/>
            <person name="You Mak K.T."/>
            <person name="Polle J."/>
            <person name="Hovde B.T."/>
            <person name="Starkenburg S.R."/>
        </authorList>
    </citation>
    <scope>NUCLEOTIDE SEQUENCE [LARGE SCALE GENOMIC DNA]</scope>
    <source>
        <strain evidence="7 8">DOE0152z</strain>
    </source>
</reference>
<protein>
    <recommendedName>
        <fullName evidence="4">dihydropyrimidinase</fullName>
        <ecNumber evidence="4">3.5.2.2</ecNumber>
    </recommendedName>
</protein>
<proteinExistence type="inferred from homology"/>
<dbReference type="NCBIfam" id="TIGR01975">
    <property type="entry name" value="isoAsp_dipep"/>
    <property type="match status" value="1"/>
</dbReference>
<feature type="domain" description="Amidohydrolase-related" evidence="6">
    <location>
        <begin position="2019"/>
        <end position="2319"/>
    </location>
</feature>
<dbReference type="SUPFAM" id="SSF51556">
    <property type="entry name" value="Metallo-dependent hydrolases"/>
    <property type="match status" value="1"/>
</dbReference>
<feature type="region of interest" description="Disordered" evidence="5">
    <location>
        <begin position="1910"/>
        <end position="1945"/>
    </location>
</feature>
<dbReference type="Proteomes" id="UP001244341">
    <property type="component" value="Chromosome 9b"/>
</dbReference>
<comment type="similarity">
    <text evidence="2">Belongs to the metallo-dependent hydrolases superfamily. Hydantoinase/dihydropyrimidinase family.</text>
</comment>
<sequence length="2365" mass="254371">MAAGCVESSPGKIWCLVSSSSHNELQVKEVAGYALSLLQPGLDAAVLPADAATRDFAEFCREVLGVREAQLIWVPNQSGYITARDLDAATASHIKQYIQQQQQQQQQQQPEEGGQEGLHGQEQQQQQQQVAAAAGVWQLVPYGVTPALQQWMAEHQLGMPLLCDDARLGHKGMLHRHVRQLDKPSKVEALDAAIAVPHGYSCSTVEDLLVAFRLVGRPEAVVKPLYGKEGQGVLFVSSPEELRLYDFPLGDVVLEEALLMDKGEDGIAVSATHLTLGQQLAGDYEKVCVGTVKFGMRSTQVPSDFSATIQAWTAQITSLLAPSGPGYFHYCSVQGRPLLLGLRLGQLSAEHFAAMFMQQHAPGCAFYCWTTALHHSLDVWTFWSRIQDHSAAFVPAAAAAAGDGSSSPAGVFPLLFLKGSIATLIAVGRDREHVAQLRQLADACLREPLAEQPALELVSWREDVRRIWASGPRPEYRRQTQRYNLSNRCIPLVRKGLDVIILPGGHEGTSEFASFCRDVLELGEEQIIFTSGRHYNLDDDVDEAVLSRLKALLVCHPGEKFTLVPYAVTPNFQRWAAQLSEFGVSVFGESLEWIQQYGHKGILHRHIAARDKPSVIEGISSKIPVARGYYCETTQQLLDAYRALGVKDAVLKPVFGAAGEGILFVHDEQELALYDWPMGGVCLEEFLALDRAPDGIVLSPALHYMEGQLLGQGLVDQIMVGTGYSGWRPSVASKAFATTAVKVTNDILRAIQPRGPGGFDFLSVGGKPVLTDVNSGRFNGAHSPKLFVELYAPRQAFYVWKQKPGERITVWQFWQRLQEAGLAFWPGRDTRGVFPMIFLPGLSGQFIAIADSEAEAQSLRPLVEACLTVPSRARPLAAKYSLFKRADMLRKALWRRVWCLSPLSSRFVSSFNVNQLTPLHAAALLRPGVDAIVLPSRPDVREFYGFVKATTGLQEGQVVWTSGVTNCLHTDMDADVVDRLRALIRAQHSTCSENAAAAAAAVSAARVADGDGAQQNKREAGAPAEGVRLFADLPAWMSQYGHKGIMHQHIRRVAAAVPEPAAAEPPAAAADGSLTPAASVTAEYAAAAGSQGSNRLQLDSMLADFKDLVYVPRGYICSTTQDLQQAYELLGCSCVTLKPTRGGASPGEGTLKCSSKQELAYYDFPLGDVVLEEDLELDCAPDGLLLLPRLPYLGGERLGTVIDMLLVGDQIGGYRPSCLPAEVQGQLAEVAAAFLTKVQPKGAGALSFGLSKGKLVLLGAQMGTFVAEHFIKMFMERWAEECTYFCWQHVPPRGLDVWQFWARLMQAGAAFQPGTSSSGVYPLIYLPGVMGTFIAISPEESDLNRLKDAANAALTAAAPSNASPELLLQTTGWLDAERRVFVTGGGREQRQQALHYVLPVRSLALLRKSLDVAVVPGGHEPTQEFVDWAVQQLGLAAGQVLFTPGSSSILDDDISSGDAVVVSRLKELVVTSGSSWAFVPLKASPGFEAWAGPFNELGVRMVGGPPGCRFSSKAILHRHAATPDVPSVIEQIDPDIQVPRGYICSSVADLLAAYQLLALHHTSSSASSSSQQQGTHPISSQPQQPQQQQQQQQNVAVLLKPLCAGGEGEGLLVVSDEDQLRLYDFHDAEAVVLQELLPLDRAPDGMVLSLAVPFASGSLLDDCVMDEIIVDTKHLGFRPSEAPRRFKQKALGIAQELLHHMESVVMGVFYFVSVEGEPQLMSFSSSNASDLHMLRLFVQQHAPPRSCFYSWRFKPPPGVGVQRFWDHLKAKGLAFEPGSGKAKGVFPLYYLRGLEAQLVAVGGSALDCCLLQDKARRTIDRAFRRQVSKVAAGGPAGSSPQPQPPLDGSNSLLQPPALGLGPPATALGVAGNSSSSSAALGSAAVNGQRSSSFASLSLMNGSVNLPNGLQGLQNGFSHGRHGSLGGASPPGGSSPSAEFAGNGRAAFAPEPTGFGQAGSRRLDLTLLANAEAIYGPLLLEQRNVLLSGGKVVGLLDDAAAEALRGAVQGLGVLDCSGSIIVPGFVDCHVHITGGGGEAGPASRCPAPRLSEFLDAGVTCVVGLLGTDDISRSNEELVIKARALNEEGMTAYTWIGSYHAPPATVSGSIRRDMCLVDSALGVGELAVADHRGSQLSPAELARIAAEARVGGMLSGKAGLVHIHVGPGASGLQALREAVAVSDIPLSQFHPTHMDRSEGLIEQGSQWLRDGGSLDFTVRSIRARRALQQYHQAGVPLQGVTVSSDAFGSLPTYDSDGRLVKYTVADARALLRFLRNMYFQDHWPLERILPLMTSNPARLLKLRHKGSIAVGGDADLLVLSHDTLQLRYLYAKGVLRKTPQWTQGGFFEKGSRIKPYSAAEDDEDKDF</sequence>
<feature type="compositionally biased region" description="Low complexity" evidence="5">
    <location>
        <begin position="1831"/>
        <end position="1840"/>
    </location>
</feature>
<dbReference type="InterPro" id="IPR010229">
    <property type="entry name" value="Pept_M38_dipep"/>
</dbReference>
<dbReference type="InterPro" id="IPR011059">
    <property type="entry name" value="Metal-dep_hydrolase_composite"/>
</dbReference>
<dbReference type="InterPro" id="IPR006680">
    <property type="entry name" value="Amidohydro-rel"/>
</dbReference>
<dbReference type="InterPro" id="IPR050378">
    <property type="entry name" value="Metallo-dep_Hydrolases_sf"/>
</dbReference>
<feature type="region of interest" description="Disordered" evidence="5">
    <location>
        <begin position="101"/>
        <end position="125"/>
    </location>
</feature>
<feature type="compositionally biased region" description="Low complexity" evidence="5">
    <location>
        <begin position="1581"/>
        <end position="1592"/>
    </location>
</feature>
<dbReference type="EMBL" id="CP126216">
    <property type="protein sequence ID" value="WIA17965.1"/>
    <property type="molecule type" value="Genomic_DNA"/>
</dbReference>
<dbReference type="InterPro" id="IPR032466">
    <property type="entry name" value="Metal_Hydrolase"/>
</dbReference>
<dbReference type="PANTHER" id="PTHR11647">
    <property type="entry name" value="HYDRANTOINASE/DIHYDROPYRIMIDINASE FAMILY MEMBER"/>
    <property type="match status" value="1"/>
</dbReference>
<dbReference type="SUPFAM" id="SSF51338">
    <property type="entry name" value="Composite domain of metallo-dependent hydrolases"/>
    <property type="match status" value="1"/>
</dbReference>
<evidence type="ECO:0000256" key="2">
    <source>
        <dbReference type="ARBA" id="ARBA00008829"/>
    </source>
</evidence>
<evidence type="ECO:0000256" key="5">
    <source>
        <dbReference type="SAM" id="MobiDB-lite"/>
    </source>
</evidence>
<dbReference type="PANTHER" id="PTHR11647:SF1">
    <property type="entry name" value="COLLAPSIN RESPONSE MEDIATOR PROTEIN"/>
    <property type="match status" value="1"/>
</dbReference>
<feature type="region of interest" description="Disordered" evidence="5">
    <location>
        <begin position="1565"/>
        <end position="1592"/>
    </location>
</feature>
<dbReference type="EC" id="3.5.2.2" evidence="4"/>
<comment type="cofactor">
    <cofactor evidence="1">
        <name>Zn(2+)</name>
        <dbReference type="ChEBI" id="CHEBI:29105"/>
    </cofactor>
</comment>
<name>A0ABY8U9C2_TETOB</name>
<evidence type="ECO:0000256" key="4">
    <source>
        <dbReference type="ARBA" id="ARBA00039113"/>
    </source>
</evidence>
<feature type="region of interest" description="Disordered" evidence="5">
    <location>
        <begin position="1830"/>
        <end position="1857"/>
    </location>
</feature>
<dbReference type="Gene3D" id="2.30.40.10">
    <property type="entry name" value="Urease, subunit C, domain 1"/>
    <property type="match status" value="1"/>
</dbReference>
<evidence type="ECO:0000259" key="6">
    <source>
        <dbReference type="Pfam" id="PF01979"/>
    </source>
</evidence>
<accession>A0ABY8U9C2</accession>
<dbReference type="Gene3D" id="3.20.20.140">
    <property type="entry name" value="Metal-dependent hydrolases"/>
    <property type="match status" value="1"/>
</dbReference>
<dbReference type="Pfam" id="PF01979">
    <property type="entry name" value="Amidohydro_1"/>
    <property type="match status" value="1"/>
</dbReference>
<comment type="catalytic activity">
    <reaction evidence="3">
        <text>5,6-dihydrouracil + H2O = 3-(carbamoylamino)propanoate + H(+)</text>
        <dbReference type="Rhea" id="RHEA:16121"/>
        <dbReference type="ChEBI" id="CHEBI:11892"/>
        <dbReference type="ChEBI" id="CHEBI:15377"/>
        <dbReference type="ChEBI" id="CHEBI:15378"/>
        <dbReference type="ChEBI" id="CHEBI:15901"/>
        <dbReference type="EC" id="3.5.2.2"/>
    </reaction>
</comment>
<evidence type="ECO:0000256" key="3">
    <source>
        <dbReference type="ARBA" id="ARBA00036696"/>
    </source>
</evidence>